<keyword evidence="8" id="KW-1015">Disulfide bond</keyword>
<dbReference type="InterPro" id="IPR013344">
    <property type="entry name" value="RNR_NrdJ/NrdZ"/>
</dbReference>
<evidence type="ECO:0000259" key="13">
    <source>
        <dbReference type="Pfam" id="PF02867"/>
    </source>
</evidence>
<evidence type="ECO:0000256" key="6">
    <source>
        <dbReference type="ARBA" id="ARBA00023002"/>
    </source>
</evidence>
<dbReference type="PANTHER" id="PTHR43371:SF1">
    <property type="entry name" value="RIBONUCLEOSIDE-DIPHOSPHATE REDUCTASE"/>
    <property type="match status" value="1"/>
</dbReference>
<keyword evidence="4 11" id="KW-0237">DNA synthesis</keyword>
<dbReference type="EC" id="1.17.4.1" evidence="11"/>
<dbReference type="InterPro" id="IPR000788">
    <property type="entry name" value="RNR_lg_C"/>
</dbReference>
<dbReference type="GO" id="GO:0031419">
    <property type="term" value="F:cobalamin binding"/>
    <property type="evidence" value="ECO:0007669"/>
    <property type="project" value="UniProtKB-KW"/>
</dbReference>
<dbReference type="Gene3D" id="3.20.70.20">
    <property type="match status" value="1"/>
</dbReference>
<dbReference type="PANTHER" id="PTHR43371">
    <property type="entry name" value="VITAMIN B12-DEPENDENT RIBONUCLEOTIDE REDUCTASE"/>
    <property type="match status" value="1"/>
</dbReference>
<dbReference type="InterPro" id="IPR013509">
    <property type="entry name" value="RNR_lsu_N"/>
</dbReference>
<dbReference type="AlphaFoldDB" id="A0A5J5IAK6"/>
<comment type="function">
    <text evidence="11">Catalyzes the reduction of ribonucleotides to deoxyribonucleotides. May function to provide a pool of deoxyribonucleotide precursors for DNA repair during oxygen limitation and/or for immediate growth after restoration of oxygen.</text>
</comment>
<reference evidence="14 15" key="1">
    <citation type="submission" date="2019-09" db="EMBL/GenBank/DDBJ databases">
        <title>Draft genome sequence of Ginsengibacter sp. BR5-29.</title>
        <authorList>
            <person name="Im W.-T."/>
        </authorList>
    </citation>
    <scope>NUCLEOTIDE SEQUENCE [LARGE SCALE GENOMIC DNA]</scope>
    <source>
        <strain evidence="14 15">BR5-29</strain>
    </source>
</reference>
<dbReference type="NCBIfam" id="TIGR02504">
    <property type="entry name" value="NrdJ_Z"/>
    <property type="match status" value="1"/>
</dbReference>
<feature type="domain" description="Ribonucleotide reductase large subunit C-terminal" evidence="13">
    <location>
        <begin position="86"/>
        <end position="400"/>
    </location>
</feature>
<evidence type="ECO:0000313" key="15">
    <source>
        <dbReference type="Proteomes" id="UP000326903"/>
    </source>
</evidence>
<accession>A0A5J5IAK6</accession>
<dbReference type="CDD" id="cd02888">
    <property type="entry name" value="RNR_II_dimer"/>
    <property type="match status" value="1"/>
</dbReference>
<keyword evidence="6 11" id="KW-0560">Oxidoreductase</keyword>
<evidence type="ECO:0000259" key="12">
    <source>
        <dbReference type="Pfam" id="PF00317"/>
    </source>
</evidence>
<comment type="catalytic activity">
    <reaction evidence="10 11">
        <text>a 2'-deoxyribonucleoside 5'-diphosphate + [thioredoxin]-disulfide + H2O = a ribonucleoside 5'-diphosphate + [thioredoxin]-dithiol</text>
        <dbReference type="Rhea" id="RHEA:23252"/>
        <dbReference type="Rhea" id="RHEA-COMP:10698"/>
        <dbReference type="Rhea" id="RHEA-COMP:10700"/>
        <dbReference type="ChEBI" id="CHEBI:15377"/>
        <dbReference type="ChEBI" id="CHEBI:29950"/>
        <dbReference type="ChEBI" id="CHEBI:50058"/>
        <dbReference type="ChEBI" id="CHEBI:57930"/>
        <dbReference type="ChEBI" id="CHEBI:73316"/>
        <dbReference type="EC" id="1.17.4.1"/>
    </reaction>
</comment>
<dbReference type="GO" id="GO:0005524">
    <property type="term" value="F:ATP binding"/>
    <property type="evidence" value="ECO:0007669"/>
    <property type="project" value="InterPro"/>
</dbReference>
<comment type="caution">
    <text evidence="14">The sequence shown here is derived from an EMBL/GenBank/DDBJ whole genome shotgun (WGS) entry which is preliminary data.</text>
</comment>
<evidence type="ECO:0000256" key="2">
    <source>
        <dbReference type="ARBA" id="ARBA00007405"/>
    </source>
</evidence>
<keyword evidence="15" id="KW-1185">Reference proteome</keyword>
<feature type="domain" description="Ribonucleotide reductase large subunit N-terminal" evidence="12">
    <location>
        <begin position="3"/>
        <end position="82"/>
    </location>
</feature>
<evidence type="ECO:0000256" key="7">
    <source>
        <dbReference type="ARBA" id="ARBA00023116"/>
    </source>
</evidence>
<dbReference type="Pfam" id="PF02867">
    <property type="entry name" value="Ribonuc_red_lgC"/>
    <property type="match status" value="2"/>
</dbReference>
<organism evidence="14 15">
    <name type="scientific">Ginsengibacter hankyongi</name>
    <dbReference type="NCBI Taxonomy" id="2607284"/>
    <lineage>
        <taxon>Bacteria</taxon>
        <taxon>Pseudomonadati</taxon>
        <taxon>Bacteroidota</taxon>
        <taxon>Chitinophagia</taxon>
        <taxon>Chitinophagales</taxon>
        <taxon>Chitinophagaceae</taxon>
        <taxon>Ginsengibacter</taxon>
    </lineage>
</organism>
<evidence type="ECO:0000256" key="4">
    <source>
        <dbReference type="ARBA" id="ARBA00022634"/>
    </source>
</evidence>
<evidence type="ECO:0000256" key="9">
    <source>
        <dbReference type="ARBA" id="ARBA00023285"/>
    </source>
</evidence>
<feature type="domain" description="Ribonucleotide reductase large subunit C-terminal" evidence="13">
    <location>
        <begin position="408"/>
        <end position="554"/>
    </location>
</feature>
<dbReference type="Proteomes" id="UP000326903">
    <property type="component" value="Unassembled WGS sequence"/>
</dbReference>
<dbReference type="Pfam" id="PF00317">
    <property type="entry name" value="Ribonuc_red_lgN"/>
    <property type="match status" value="1"/>
</dbReference>
<keyword evidence="9 11" id="KW-0170">Cobalt</keyword>
<dbReference type="InterPro" id="IPR008926">
    <property type="entry name" value="RNR_R1-su_N"/>
</dbReference>
<evidence type="ECO:0000256" key="5">
    <source>
        <dbReference type="ARBA" id="ARBA00022741"/>
    </source>
</evidence>
<evidence type="ECO:0000313" key="14">
    <source>
        <dbReference type="EMBL" id="KAA9035661.1"/>
    </source>
</evidence>
<dbReference type="PRINTS" id="PR01183">
    <property type="entry name" value="RIBORDTASEM1"/>
</dbReference>
<dbReference type="UniPathway" id="UPA00326"/>
<sequence length="581" mass="64937">MPFSKNALKVLESRYLRRNLKGELAETPDELFMRVAKAVAEAELAWGTHSEAEKWQAIFYESMKNLLFLPNSPTLMNAGTSLNQLSACFVLPIEDNLDSIFTTLKNAAMIQQSGGGTGFNFSQLRPKNDLISVTGGEASGPVSFMKVFNCATEHVKHGGKRRGANMGILKVDHPDIEEFVVSKTDEKALNNFNISVGITDKFMQAVEKDETWELIHPNSKSIIKTIKAKDLWRLIIENAWSSGDPGLVFLDTINAGNPLLPLGKIECTNPCGEVPLLPYESCNLGSINLSKFVEQEGRKNIINFTKLGSTIEMAIRFLDNVIEVNHYLLPQTKTIVTANRKIGLGIMGWADLLIMLELPYDSNEAISLAHQVMKFFKEKSLEASVQLAKERGVFKNWEKSIFYPNIKLRHATRLSIAPTGTISIIADTSSSIEPLFAVAYRRSHVLDGNILSEINPLFIDYLKKNKLYSEGLMDEVKETGYLQHIKQIPAATKNVFKTALEISPDWHLKHQVVFQRYVDNAVSKTINLAETASVSDISEIYLNAWKQKTKGITIFRYNSKNKQVLEKGISSGIQSCKVCIN</sequence>
<keyword evidence="3 11" id="KW-0846">Cobalamin</keyword>
<evidence type="ECO:0000256" key="10">
    <source>
        <dbReference type="ARBA" id="ARBA00047754"/>
    </source>
</evidence>
<dbReference type="SUPFAM" id="SSF51998">
    <property type="entry name" value="PFL-like glycyl radical enzymes"/>
    <property type="match status" value="1"/>
</dbReference>
<keyword evidence="7" id="KW-0215">Deoxyribonucleotide synthesis</keyword>
<evidence type="ECO:0000256" key="11">
    <source>
        <dbReference type="RuleBase" id="RU364064"/>
    </source>
</evidence>
<dbReference type="GO" id="GO:0004748">
    <property type="term" value="F:ribonucleoside-diphosphate reductase activity, thioredoxin disulfide as acceptor"/>
    <property type="evidence" value="ECO:0007669"/>
    <property type="project" value="UniProtKB-EC"/>
</dbReference>
<comment type="similarity">
    <text evidence="2 11">Belongs to the ribonucleoside diphosphate reductase class-2 family.</text>
</comment>
<evidence type="ECO:0000256" key="3">
    <source>
        <dbReference type="ARBA" id="ARBA00022628"/>
    </source>
</evidence>
<keyword evidence="5 11" id="KW-0547">Nucleotide-binding</keyword>
<dbReference type="InterPro" id="IPR050862">
    <property type="entry name" value="RdRp_reductase_class-2"/>
</dbReference>
<dbReference type="SUPFAM" id="SSF48168">
    <property type="entry name" value="R1 subunit of ribonucleotide reductase, N-terminal domain"/>
    <property type="match status" value="1"/>
</dbReference>
<protein>
    <recommendedName>
        <fullName evidence="11">Vitamin B12-dependent ribonucleotide reductase</fullName>
        <ecNumber evidence="11">1.17.4.1</ecNumber>
    </recommendedName>
</protein>
<gene>
    <name evidence="14" type="ORF">FW778_20775</name>
</gene>
<dbReference type="EMBL" id="VYQF01000011">
    <property type="protein sequence ID" value="KAA9035661.1"/>
    <property type="molecule type" value="Genomic_DNA"/>
</dbReference>
<comment type="cofactor">
    <cofactor evidence="1 11">
        <name>adenosylcob(III)alamin</name>
        <dbReference type="ChEBI" id="CHEBI:18408"/>
    </cofactor>
</comment>
<evidence type="ECO:0000256" key="1">
    <source>
        <dbReference type="ARBA" id="ARBA00001922"/>
    </source>
</evidence>
<dbReference type="RefSeq" id="WP_150416817.1">
    <property type="nucleotide sequence ID" value="NZ_VYQF01000011.1"/>
</dbReference>
<evidence type="ECO:0000256" key="8">
    <source>
        <dbReference type="ARBA" id="ARBA00023157"/>
    </source>
</evidence>
<proteinExistence type="inferred from homology"/>
<name>A0A5J5IAK6_9BACT</name>
<dbReference type="GO" id="GO:0009263">
    <property type="term" value="P:deoxyribonucleotide biosynthetic process"/>
    <property type="evidence" value="ECO:0007669"/>
    <property type="project" value="UniProtKB-KW"/>
</dbReference>
<dbReference type="GO" id="GO:0071897">
    <property type="term" value="P:DNA biosynthetic process"/>
    <property type="evidence" value="ECO:0007669"/>
    <property type="project" value="UniProtKB-KW"/>
</dbReference>